<dbReference type="RefSeq" id="WP_318751124.1">
    <property type="nucleotide sequence ID" value="NZ_CP132508.1"/>
</dbReference>
<evidence type="ECO:0000259" key="5">
    <source>
        <dbReference type="Pfam" id="PF01266"/>
    </source>
</evidence>
<dbReference type="SUPFAM" id="SSF51905">
    <property type="entry name" value="FAD/NAD(P)-binding domain"/>
    <property type="match status" value="1"/>
</dbReference>
<comment type="cofactor">
    <cofactor evidence="1">
        <name>FAD</name>
        <dbReference type="ChEBI" id="CHEBI:57692"/>
    </cofactor>
</comment>
<organism evidence="6 7">
    <name type="scientific">Thermaerobacter composti</name>
    <dbReference type="NCBI Taxonomy" id="554949"/>
    <lineage>
        <taxon>Bacteria</taxon>
        <taxon>Bacillati</taxon>
        <taxon>Bacillota</taxon>
        <taxon>Clostridia</taxon>
        <taxon>Eubacteriales</taxon>
        <taxon>Clostridiales Family XVII. Incertae Sedis</taxon>
        <taxon>Thermaerobacter</taxon>
    </lineage>
</organism>
<keyword evidence="7" id="KW-1185">Reference proteome</keyword>
<evidence type="ECO:0000256" key="1">
    <source>
        <dbReference type="ARBA" id="ARBA00001974"/>
    </source>
</evidence>
<gene>
    <name evidence="6" type="primary">solA</name>
    <name evidence="6" type="ORF">Q5761_02850</name>
</gene>
<dbReference type="InterPro" id="IPR006076">
    <property type="entry name" value="FAD-dep_OxRdtase"/>
</dbReference>
<dbReference type="Pfam" id="PF01266">
    <property type="entry name" value="DAO"/>
    <property type="match status" value="1"/>
</dbReference>
<keyword evidence="3" id="KW-0274">FAD</keyword>
<dbReference type="Proteomes" id="UP001304683">
    <property type="component" value="Chromosome"/>
</dbReference>
<evidence type="ECO:0000313" key="7">
    <source>
        <dbReference type="Proteomes" id="UP001304683"/>
    </source>
</evidence>
<feature type="domain" description="FAD dependent oxidoreductase" evidence="5">
    <location>
        <begin position="3"/>
        <end position="353"/>
    </location>
</feature>
<dbReference type="NCBIfam" id="NF008425">
    <property type="entry name" value="PRK11259.1"/>
    <property type="match status" value="1"/>
</dbReference>
<sequence length="377" mass="41350">MYDVIVVGLGGMGGAIAYHLARRGRRVLGLDRLAPPHDAGSSHGKSRIIRQAYYEDPAYVPLVLRAYELWEALERDSGETLLVKTGGLMIGAPDSPIVAGSTESARRHGLKYRMLSPEDVGRWFPAFRLEPHEVAVYEEEAGVLFPERAVAAHLRLARAAGAELRLDEPVESWVAGSDSVSVRTPAGRYRAERLVLAAGAWNPRLLGGAFPLEVERQVSLWFRPAERPEWFEENLPVFIWDRGPEPALYGLPALEGEGVKVGLHHGGQVGDPDRLPRQVTEDDVEPVRRLLARRMPLLDPEPVQASVCLYTNTPDRHFLVGTHPDHPAVVLAAGFSGHGFKFCPAIGEAVADLIEGKARRDLALFDPGRFRAGSGRA</sequence>
<evidence type="ECO:0000256" key="4">
    <source>
        <dbReference type="ARBA" id="ARBA00023002"/>
    </source>
</evidence>
<evidence type="ECO:0000313" key="6">
    <source>
        <dbReference type="EMBL" id="WPD19626.1"/>
    </source>
</evidence>
<reference evidence="6 7" key="1">
    <citation type="submission" date="2023-08" db="EMBL/GenBank/DDBJ databases">
        <title>Genome sequence of Thermaerobacter compostii strain Ins1, a spore-forming filamentous bacterium isolated from a deep geothermal reservoir.</title>
        <authorList>
            <person name="Bregnard D."/>
            <person name="Gonzalez D."/>
            <person name="Junier P."/>
        </authorList>
    </citation>
    <scope>NUCLEOTIDE SEQUENCE [LARGE SCALE GENOMIC DNA]</scope>
    <source>
        <strain evidence="6 7">Ins1</strain>
    </source>
</reference>
<dbReference type="Gene3D" id="3.30.9.10">
    <property type="entry name" value="D-Amino Acid Oxidase, subunit A, domain 2"/>
    <property type="match status" value="1"/>
</dbReference>
<keyword evidence="2" id="KW-0285">Flavoprotein</keyword>
<evidence type="ECO:0000256" key="3">
    <source>
        <dbReference type="ARBA" id="ARBA00022827"/>
    </source>
</evidence>
<dbReference type="GO" id="GO:0050131">
    <property type="term" value="F:N-methyl-L-amino-acid oxidase activity"/>
    <property type="evidence" value="ECO:0007669"/>
    <property type="project" value="UniProtKB-EC"/>
</dbReference>
<dbReference type="InterPro" id="IPR045170">
    <property type="entry name" value="MTOX"/>
</dbReference>
<dbReference type="Gene3D" id="3.50.50.60">
    <property type="entry name" value="FAD/NAD(P)-binding domain"/>
    <property type="match status" value="1"/>
</dbReference>
<evidence type="ECO:0000256" key="2">
    <source>
        <dbReference type="ARBA" id="ARBA00022630"/>
    </source>
</evidence>
<dbReference type="PANTHER" id="PTHR10961">
    <property type="entry name" value="PEROXISOMAL SARCOSINE OXIDASE"/>
    <property type="match status" value="1"/>
</dbReference>
<keyword evidence="4 6" id="KW-0560">Oxidoreductase</keyword>
<name>A0ABZ0QQC6_9FIRM</name>
<dbReference type="InterPro" id="IPR036188">
    <property type="entry name" value="FAD/NAD-bd_sf"/>
</dbReference>
<dbReference type="EC" id="1.5.3.2" evidence="6"/>
<protein>
    <submittedName>
        <fullName evidence="6">N-methyl-L-tryptophan oxidase</fullName>
        <ecNumber evidence="6">1.5.3.2</ecNumber>
    </submittedName>
</protein>
<dbReference type="SUPFAM" id="SSF54373">
    <property type="entry name" value="FAD-linked reductases, C-terminal domain"/>
    <property type="match status" value="1"/>
</dbReference>
<proteinExistence type="predicted"/>
<accession>A0ABZ0QQC6</accession>
<dbReference type="EMBL" id="CP132508">
    <property type="protein sequence ID" value="WPD19626.1"/>
    <property type="molecule type" value="Genomic_DNA"/>
</dbReference>
<dbReference type="PANTHER" id="PTHR10961:SF7">
    <property type="entry name" value="FAD DEPENDENT OXIDOREDUCTASE DOMAIN-CONTAINING PROTEIN"/>
    <property type="match status" value="1"/>
</dbReference>